<dbReference type="Proteomes" id="UP000253208">
    <property type="component" value="Unassembled WGS sequence"/>
</dbReference>
<name>A0A367FW93_9FIRM</name>
<evidence type="ECO:0000313" key="2">
    <source>
        <dbReference type="Proteomes" id="UP000253208"/>
    </source>
</evidence>
<dbReference type="EMBL" id="PSQG01000021">
    <property type="protein sequence ID" value="RCH42548.1"/>
    <property type="molecule type" value="Genomic_DNA"/>
</dbReference>
<reference evidence="1 2" key="1">
    <citation type="submission" date="2018-02" db="EMBL/GenBank/DDBJ databases">
        <title>Complete genome sequencing of Faecalibacterium prausnitzii strains isolated from the human gut.</title>
        <authorList>
            <person name="Fitzgerald B.C."/>
            <person name="Shkoporov A.N."/>
            <person name="Ross P.R."/>
            <person name="Hill C."/>
        </authorList>
    </citation>
    <scope>NUCLEOTIDE SEQUENCE [LARGE SCALE GENOMIC DNA]</scope>
    <source>
        <strain evidence="1 2">APC942/31-1</strain>
    </source>
</reference>
<accession>A0A367FW93</accession>
<organism evidence="1 2">
    <name type="scientific">Blautia obeum</name>
    <dbReference type="NCBI Taxonomy" id="40520"/>
    <lineage>
        <taxon>Bacteria</taxon>
        <taxon>Bacillati</taxon>
        <taxon>Bacillota</taxon>
        <taxon>Clostridia</taxon>
        <taxon>Lachnospirales</taxon>
        <taxon>Lachnospiraceae</taxon>
        <taxon>Blautia</taxon>
    </lineage>
</organism>
<evidence type="ECO:0000313" key="1">
    <source>
        <dbReference type="EMBL" id="RCH42548.1"/>
    </source>
</evidence>
<proteinExistence type="predicted"/>
<protein>
    <submittedName>
        <fullName evidence="1">Uncharacterized protein</fullName>
    </submittedName>
</protein>
<comment type="caution">
    <text evidence="1">The sequence shown here is derived from an EMBL/GenBank/DDBJ whole genome shotgun (WGS) entry which is preliminary data.</text>
</comment>
<sequence length="61" mass="7021">MTPPFRLNTARRPNAGVAEELCLCGAGCIRSYKNVKLLKLGLGWVRYIDVEKMRMEQRYGF</sequence>
<dbReference type="AlphaFoldDB" id="A0A367FW93"/>
<gene>
    <name evidence="1" type="ORF">C4886_14000</name>
</gene>